<dbReference type="Gene3D" id="1.25.40.10">
    <property type="entry name" value="Tetratricopeptide repeat domain"/>
    <property type="match status" value="1"/>
</dbReference>
<dbReference type="AlphaFoldDB" id="A0A1Y0ILC6"/>
<protein>
    <recommendedName>
        <fullName evidence="3">MalT-like TPR region domain-containing protein</fullName>
    </recommendedName>
</protein>
<keyword evidence="2" id="KW-1185">Reference proteome</keyword>
<sequence>MRSNKTASVRKVNYSEALVYASKRGNTELTMILLENLILEAEVQLSLREWGQARNKARLLLQRLPDPKHVYAGRAHRILGFVDFQKHKPKRGLQHFEKALVIFDQHDLFDLYRDVTLHLSHHLAEQGQYEEAFQRLIDLDDKLVKSLIRRGVVVFSKKFIAE</sequence>
<evidence type="ECO:0000313" key="2">
    <source>
        <dbReference type="Proteomes" id="UP000195437"/>
    </source>
</evidence>
<gene>
    <name evidence="1" type="ORF">CBW65_03925</name>
</gene>
<proteinExistence type="predicted"/>
<reference evidence="2" key="1">
    <citation type="submission" date="2017-05" db="EMBL/GenBank/DDBJ databases">
        <authorList>
            <person name="Sung H."/>
        </authorList>
    </citation>
    <scope>NUCLEOTIDE SEQUENCE [LARGE SCALE GENOMIC DNA]</scope>
    <source>
        <strain evidence="2">AR23208</strain>
    </source>
</reference>
<accession>A0A1Y0ILC6</accession>
<organism evidence="1 2">
    <name type="scientific">Tumebacillus avium</name>
    <dbReference type="NCBI Taxonomy" id="1903704"/>
    <lineage>
        <taxon>Bacteria</taxon>
        <taxon>Bacillati</taxon>
        <taxon>Bacillota</taxon>
        <taxon>Bacilli</taxon>
        <taxon>Bacillales</taxon>
        <taxon>Alicyclobacillaceae</taxon>
        <taxon>Tumebacillus</taxon>
    </lineage>
</organism>
<evidence type="ECO:0000313" key="1">
    <source>
        <dbReference type="EMBL" id="ARU60305.1"/>
    </source>
</evidence>
<dbReference type="InterPro" id="IPR011990">
    <property type="entry name" value="TPR-like_helical_dom_sf"/>
</dbReference>
<evidence type="ECO:0008006" key="3">
    <source>
        <dbReference type="Google" id="ProtNLM"/>
    </source>
</evidence>
<name>A0A1Y0ILC6_9BACL</name>
<dbReference type="EMBL" id="CP021434">
    <property type="protein sequence ID" value="ARU60305.1"/>
    <property type="molecule type" value="Genomic_DNA"/>
</dbReference>
<dbReference type="Proteomes" id="UP000195437">
    <property type="component" value="Chromosome"/>
</dbReference>
<dbReference type="SUPFAM" id="SSF48452">
    <property type="entry name" value="TPR-like"/>
    <property type="match status" value="1"/>
</dbReference>
<dbReference type="KEGG" id="tum:CBW65_03925"/>